<accession>A0A6H1ZIN3</accession>
<name>A0A6H1ZIN3_9ZZZZ</name>
<organism evidence="1">
    <name type="scientific">viral metagenome</name>
    <dbReference type="NCBI Taxonomy" id="1070528"/>
    <lineage>
        <taxon>unclassified sequences</taxon>
        <taxon>metagenomes</taxon>
        <taxon>organismal metagenomes</taxon>
    </lineage>
</organism>
<proteinExistence type="predicted"/>
<dbReference type="EMBL" id="MT144057">
    <property type="protein sequence ID" value="QJA47786.1"/>
    <property type="molecule type" value="Genomic_DNA"/>
</dbReference>
<evidence type="ECO:0000313" key="2">
    <source>
        <dbReference type="EMBL" id="QJH97001.1"/>
    </source>
</evidence>
<evidence type="ECO:0000313" key="1">
    <source>
        <dbReference type="EMBL" id="QJA47786.1"/>
    </source>
</evidence>
<protein>
    <submittedName>
        <fullName evidence="1">Uncharacterized protein</fullName>
    </submittedName>
</protein>
<dbReference type="EMBL" id="MT144669">
    <property type="protein sequence ID" value="QJH97001.1"/>
    <property type="molecule type" value="Genomic_DNA"/>
</dbReference>
<gene>
    <name evidence="1" type="ORF">TM448A00735_0004</name>
    <name evidence="2" type="ORF">TM448B00886_0011</name>
</gene>
<sequence>MERHFNQPVFHPGLGEYVQSYRECVEKIKASGAIPVDYRDLPTFSNTCHSRQSTEPSDKKKDVKEFQEALARVPKKEIAKAAREAFGRDFEI</sequence>
<reference evidence="1" key="1">
    <citation type="submission" date="2020-03" db="EMBL/GenBank/DDBJ databases">
        <title>The deep terrestrial virosphere.</title>
        <authorList>
            <person name="Holmfeldt K."/>
            <person name="Nilsson E."/>
            <person name="Simone D."/>
            <person name="Lopez-Fernandez M."/>
            <person name="Wu X."/>
            <person name="de Brujin I."/>
            <person name="Lundin D."/>
            <person name="Andersson A."/>
            <person name="Bertilsson S."/>
            <person name="Dopson M."/>
        </authorList>
    </citation>
    <scope>NUCLEOTIDE SEQUENCE</scope>
    <source>
        <strain evidence="1">TM448A00735</strain>
        <strain evidence="2">TM448B00886</strain>
    </source>
</reference>
<dbReference type="AlphaFoldDB" id="A0A6H1ZIN3"/>